<gene>
    <name evidence="2" type="ORF">G4Y79_19755</name>
</gene>
<keyword evidence="1" id="KW-1133">Transmembrane helix</keyword>
<keyword evidence="3" id="KW-1185">Reference proteome</keyword>
<evidence type="ECO:0000256" key="1">
    <source>
        <dbReference type="SAM" id="Phobius"/>
    </source>
</evidence>
<dbReference type="KEGG" id="pmet:G4Y79_19755"/>
<dbReference type="PROSITE" id="PS51257">
    <property type="entry name" value="PROKAR_LIPOPROTEIN"/>
    <property type="match status" value="1"/>
</dbReference>
<protein>
    <submittedName>
        <fullName evidence="2">Uncharacterized protein</fullName>
    </submittedName>
</protein>
<name>A0A7S8IDU3_9CHLR</name>
<keyword evidence="1" id="KW-0812">Transmembrane</keyword>
<dbReference type="AlphaFoldDB" id="A0A7S8IDU3"/>
<evidence type="ECO:0000313" key="2">
    <source>
        <dbReference type="EMBL" id="QPC81901.1"/>
    </source>
</evidence>
<reference evidence="2 3" key="1">
    <citation type="submission" date="2020-02" db="EMBL/GenBank/DDBJ databases">
        <authorList>
            <person name="Zheng R.K."/>
            <person name="Sun C.M."/>
        </authorList>
    </citation>
    <scope>NUCLEOTIDE SEQUENCE [LARGE SCALE GENOMIC DNA]</scope>
    <source>
        <strain evidence="3">rifampicinis</strain>
    </source>
</reference>
<accession>A0A7S8IDU3</accession>
<keyword evidence="1" id="KW-0472">Membrane</keyword>
<sequence length="108" mass="11680">MMKRHKSAPRISNLAIAGISALTGCIALFIAFSALSLGLWIDGMIGQRGPATICLLVVSVPFSLFIMIRIALGLISKLGHKHDQPTHEVVQTVEDEVPIAVPLEHKEE</sequence>
<proteinExistence type="predicted"/>
<organism evidence="2 3">
    <name type="scientific">Phototrophicus methaneseepsis</name>
    <dbReference type="NCBI Taxonomy" id="2710758"/>
    <lineage>
        <taxon>Bacteria</taxon>
        <taxon>Bacillati</taxon>
        <taxon>Chloroflexota</taxon>
        <taxon>Candidatus Thermofontia</taxon>
        <taxon>Phototrophicales</taxon>
        <taxon>Phototrophicaceae</taxon>
        <taxon>Phototrophicus</taxon>
    </lineage>
</organism>
<feature type="transmembrane region" description="Helical" evidence="1">
    <location>
        <begin position="49"/>
        <end position="72"/>
    </location>
</feature>
<feature type="transmembrane region" description="Helical" evidence="1">
    <location>
        <begin position="12"/>
        <end position="37"/>
    </location>
</feature>
<dbReference type="EMBL" id="CP062983">
    <property type="protein sequence ID" value="QPC81901.1"/>
    <property type="molecule type" value="Genomic_DNA"/>
</dbReference>
<evidence type="ECO:0000313" key="3">
    <source>
        <dbReference type="Proteomes" id="UP000594468"/>
    </source>
</evidence>
<dbReference type="RefSeq" id="WP_195169972.1">
    <property type="nucleotide sequence ID" value="NZ_CP062983.1"/>
</dbReference>
<dbReference type="Proteomes" id="UP000594468">
    <property type="component" value="Chromosome"/>
</dbReference>